<dbReference type="GO" id="GO:0070967">
    <property type="term" value="F:coenzyme F420 binding"/>
    <property type="evidence" value="ECO:0007669"/>
    <property type="project" value="TreeGrafter"/>
</dbReference>
<dbReference type="InterPro" id="IPR012349">
    <property type="entry name" value="Split_barrel_FMN-bd"/>
</dbReference>
<evidence type="ECO:0000256" key="1">
    <source>
        <dbReference type="ARBA" id="ARBA00023002"/>
    </source>
</evidence>
<keyword evidence="1" id="KW-0560">Oxidoreductase</keyword>
<gene>
    <name evidence="2" type="ORF">LCGC14_1107630</name>
</gene>
<dbReference type="InterPro" id="IPR019965">
    <property type="entry name" value="PPOX_F420-dep_Rv2061_put"/>
</dbReference>
<reference evidence="2" key="1">
    <citation type="journal article" date="2015" name="Nature">
        <title>Complex archaea that bridge the gap between prokaryotes and eukaryotes.</title>
        <authorList>
            <person name="Spang A."/>
            <person name="Saw J.H."/>
            <person name="Jorgensen S.L."/>
            <person name="Zaremba-Niedzwiedzka K."/>
            <person name="Martijn J."/>
            <person name="Lind A.E."/>
            <person name="van Eijk R."/>
            <person name="Schleper C."/>
            <person name="Guy L."/>
            <person name="Ettema T.J."/>
        </authorList>
    </citation>
    <scope>NUCLEOTIDE SEQUENCE</scope>
</reference>
<dbReference type="InterPro" id="IPR052019">
    <property type="entry name" value="F420H2_bilvrd_red/Heme_oxyg"/>
</dbReference>
<sequence length="130" mass="15057">MSESKNVDDIPQLQKGKYISLKTYRKNGDGVSSPVWFVAENNKIYVCTGGSAFKAKRIRNNPQVQIASSSGRKENSKYFNANAQILASDKTKPVNYLFRKKYRMFRVWSYFKNRGKPEDEKQIYIEITLT</sequence>
<protein>
    <submittedName>
        <fullName evidence="2">Uncharacterized protein</fullName>
    </submittedName>
</protein>
<comment type="caution">
    <text evidence="2">The sequence shown here is derived from an EMBL/GenBank/DDBJ whole genome shotgun (WGS) entry which is preliminary data.</text>
</comment>
<dbReference type="SUPFAM" id="SSF50475">
    <property type="entry name" value="FMN-binding split barrel"/>
    <property type="match status" value="1"/>
</dbReference>
<dbReference type="Gene3D" id="2.30.110.10">
    <property type="entry name" value="Electron Transport, Fmn-binding Protein, Chain A"/>
    <property type="match status" value="1"/>
</dbReference>
<accession>A0A0F9MVK5</accession>
<dbReference type="GO" id="GO:0016627">
    <property type="term" value="F:oxidoreductase activity, acting on the CH-CH group of donors"/>
    <property type="evidence" value="ECO:0007669"/>
    <property type="project" value="TreeGrafter"/>
</dbReference>
<dbReference type="PANTHER" id="PTHR35176:SF11">
    <property type="entry name" value="PYRIDOXAMINE 5'-PHOSPHATE OXIDASE FAMILY PROTEIN"/>
    <property type="match status" value="1"/>
</dbReference>
<dbReference type="EMBL" id="LAZR01005032">
    <property type="protein sequence ID" value="KKN03442.1"/>
    <property type="molecule type" value="Genomic_DNA"/>
</dbReference>
<organism evidence="2">
    <name type="scientific">marine sediment metagenome</name>
    <dbReference type="NCBI Taxonomy" id="412755"/>
    <lineage>
        <taxon>unclassified sequences</taxon>
        <taxon>metagenomes</taxon>
        <taxon>ecological metagenomes</taxon>
    </lineage>
</organism>
<evidence type="ECO:0000313" key="2">
    <source>
        <dbReference type="EMBL" id="KKN03442.1"/>
    </source>
</evidence>
<dbReference type="GO" id="GO:0005829">
    <property type="term" value="C:cytosol"/>
    <property type="evidence" value="ECO:0007669"/>
    <property type="project" value="TreeGrafter"/>
</dbReference>
<name>A0A0F9MVK5_9ZZZZ</name>
<dbReference type="AlphaFoldDB" id="A0A0F9MVK5"/>
<dbReference type="NCBIfam" id="TIGR03666">
    <property type="entry name" value="Rv2061_F420"/>
    <property type="match status" value="1"/>
</dbReference>
<dbReference type="PANTHER" id="PTHR35176">
    <property type="entry name" value="HEME OXYGENASE HI_0854-RELATED"/>
    <property type="match status" value="1"/>
</dbReference>
<proteinExistence type="predicted"/>